<feature type="non-terminal residue" evidence="1">
    <location>
        <position position="42"/>
    </location>
</feature>
<proteinExistence type="predicted"/>
<gene>
    <name evidence="1" type="ORF">KGM_209223A</name>
</gene>
<evidence type="ECO:0000313" key="1">
    <source>
        <dbReference type="EMBL" id="OWR55358.1"/>
    </source>
</evidence>
<comment type="caution">
    <text evidence="1">The sequence shown here is derived from an EMBL/GenBank/DDBJ whole genome shotgun (WGS) entry which is preliminary data.</text>
</comment>
<organism evidence="1 2">
    <name type="scientific">Danaus plexippus plexippus</name>
    <dbReference type="NCBI Taxonomy" id="278856"/>
    <lineage>
        <taxon>Eukaryota</taxon>
        <taxon>Metazoa</taxon>
        <taxon>Ecdysozoa</taxon>
        <taxon>Arthropoda</taxon>
        <taxon>Hexapoda</taxon>
        <taxon>Insecta</taxon>
        <taxon>Pterygota</taxon>
        <taxon>Neoptera</taxon>
        <taxon>Endopterygota</taxon>
        <taxon>Lepidoptera</taxon>
        <taxon>Glossata</taxon>
        <taxon>Ditrysia</taxon>
        <taxon>Papilionoidea</taxon>
        <taxon>Nymphalidae</taxon>
        <taxon>Danainae</taxon>
        <taxon>Danaini</taxon>
        <taxon>Danaina</taxon>
        <taxon>Danaus</taxon>
        <taxon>Danaus</taxon>
    </lineage>
</organism>
<sequence>MRVMTARNNSMSGRVSEFCYKLGLEAGGQETVLGYTAMEGLE</sequence>
<reference evidence="1 2" key="1">
    <citation type="journal article" date="2011" name="Cell">
        <title>The monarch butterfly genome yields insights into long-distance migration.</title>
        <authorList>
            <person name="Zhan S."/>
            <person name="Merlin C."/>
            <person name="Boore J.L."/>
            <person name="Reppert S.M."/>
        </authorList>
    </citation>
    <scope>NUCLEOTIDE SEQUENCE [LARGE SCALE GENOMIC DNA]</scope>
    <source>
        <strain evidence="1">F-2</strain>
    </source>
</reference>
<dbReference type="EMBL" id="AGBW02004883">
    <property type="protein sequence ID" value="OWR55358.1"/>
    <property type="molecule type" value="Genomic_DNA"/>
</dbReference>
<evidence type="ECO:0000313" key="2">
    <source>
        <dbReference type="Proteomes" id="UP000007151"/>
    </source>
</evidence>
<dbReference type="AlphaFoldDB" id="A0A212FNN9"/>
<accession>A0A212FNN9</accession>
<name>A0A212FNN9_DANPL</name>
<dbReference type="STRING" id="278856.A0A212FNN9"/>
<dbReference type="InParanoid" id="A0A212FNN9"/>
<dbReference type="KEGG" id="dpl:KGM_209223A"/>
<dbReference type="Proteomes" id="UP000007151">
    <property type="component" value="Unassembled WGS sequence"/>
</dbReference>
<protein>
    <submittedName>
        <fullName evidence="1">Uncharacterized protein</fullName>
    </submittedName>
</protein>
<keyword evidence="2" id="KW-1185">Reference proteome</keyword>